<dbReference type="Pfam" id="PF13228">
    <property type="entry name" value="DUF4037"/>
    <property type="match status" value="1"/>
</dbReference>
<dbReference type="InterPro" id="IPR025117">
    <property type="entry name" value="DUF4037"/>
</dbReference>
<evidence type="ECO:0000313" key="3">
    <source>
        <dbReference type="Proteomes" id="UP000824261"/>
    </source>
</evidence>
<gene>
    <name evidence="2" type="ORF">IAA69_04065</name>
</gene>
<comment type="caution">
    <text evidence="2">The sequence shown here is derived from an EMBL/GenBank/DDBJ whole genome shotgun (WGS) entry which is preliminary data.</text>
</comment>
<feature type="domain" description="DUF4037" evidence="1">
    <location>
        <begin position="124"/>
        <end position="223"/>
    </location>
</feature>
<dbReference type="AlphaFoldDB" id="A0A9D1A0I8"/>
<accession>A0A9D1A0I8</accession>
<evidence type="ECO:0000259" key="1">
    <source>
        <dbReference type="Pfam" id="PF13228"/>
    </source>
</evidence>
<proteinExistence type="predicted"/>
<reference evidence="2" key="1">
    <citation type="submission" date="2020-10" db="EMBL/GenBank/DDBJ databases">
        <authorList>
            <person name="Gilroy R."/>
        </authorList>
    </citation>
    <scope>NUCLEOTIDE SEQUENCE</scope>
    <source>
        <strain evidence="2">ChiGjej1B1-2707</strain>
    </source>
</reference>
<organism evidence="2 3">
    <name type="scientific">Candidatus Aveggerthella stercoripullorum</name>
    <dbReference type="NCBI Taxonomy" id="2840688"/>
    <lineage>
        <taxon>Bacteria</taxon>
        <taxon>Bacillati</taxon>
        <taxon>Actinomycetota</taxon>
        <taxon>Coriobacteriia</taxon>
        <taxon>Eggerthellales</taxon>
        <taxon>Eggerthellaceae</taxon>
        <taxon>Eggerthellaceae incertae sedis</taxon>
        <taxon>Candidatus Aveggerthella</taxon>
    </lineage>
</organism>
<name>A0A9D1A0I8_9ACTN</name>
<dbReference type="EMBL" id="DVGB01000049">
    <property type="protein sequence ID" value="HIR01418.1"/>
    <property type="molecule type" value="Genomic_DNA"/>
</dbReference>
<reference evidence="2" key="2">
    <citation type="journal article" date="2021" name="PeerJ">
        <title>Extensive microbial diversity within the chicken gut microbiome revealed by metagenomics and culture.</title>
        <authorList>
            <person name="Gilroy R."/>
            <person name="Ravi A."/>
            <person name="Getino M."/>
            <person name="Pursley I."/>
            <person name="Horton D.L."/>
            <person name="Alikhan N.F."/>
            <person name="Baker D."/>
            <person name="Gharbi K."/>
            <person name="Hall N."/>
            <person name="Watson M."/>
            <person name="Adriaenssens E.M."/>
            <person name="Foster-Nyarko E."/>
            <person name="Jarju S."/>
            <person name="Secka A."/>
            <person name="Antonio M."/>
            <person name="Oren A."/>
            <person name="Chaudhuri R.R."/>
            <person name="La Ragione R."/>
            <person name="Hildebrand F."/>
            <person name="Pallen M.J."/>
        </authorList>
    </citation>
    <scope>NUCLEOTIDE SEQUENCE</scope>
    <source>
        <strain evidence="2">ChiGjej1B1-2707</strain>
    </source>
</reference>
<dbReference type="Proteomes" id="UP000824261">
    <property type="component" value="Unassembled WGS sequence"/>
</dbReference>
<sequence length="307" mass="33724">MKGLDLARAYWRACAPALLAEIPDEMRCASVGLAGEGSECFGFDDEASRDHDFGPRLCIWLSDELYRERGVAVQRAYDALPAHFLGFVRPDSSQGGKRSGAFPVGGYFAQFIGRTEPPQTLREWLALRQEDAAVASNGEVFYDECESFQRFRSVLCAYYPEDVRRKKIAAQIALAAQSGQYNLPRSLKRGDTGAAALCCAEFAQAAIRAAHLLSHAYAPFYKWAFRSLRELELAPLADLLERAVQNTVTGEAAGASEAVEEACSLLAHAMRAQGMAATEDGFLLRHAQEAQESIANDDVRRLPLMYG</sequence>
<evidence type="ECO:0000313" key="2">
    <source>
        <dbReference type="EMBL" id="HIR01418.1"/>
    </source>
</evidence>
<protein>
    <submittedName>
        <fullName evidence="2">DUF4037 domain-containing protein</fullName>
    </submittedName>
</protein>